<reference evidence="1" key="1">
    <citation type="submission" date="2021-08" db="EMBL/GenBank/DDBJ databases">
        <title>WGS assembly of Ceratopteris richardii.</title>
        <authorList>
            <person name="Marchant D.B."/>
            <person name="Chen G."/>
            <person name="Jenkins J."/>
            <person name="Shu S."/>
            <person name="Leebens-Mack J."/>
            <person name="Grimwood J."/>
            <person name="Schmutz J."/>
            <person name="Soltis P."/>
            <person name="Soltis D."/>
            <person name="Chen Z.-H."/>
        </authorList>
    </citation>
    <scope>NUCLEOTIDE SEQUENCE</scope>
    <source>
        <strain evidence="1">Whitten #5841</strain>
        <tissue evidence="1">Leaf</tissue>
    </source>
</reference>
<evidence type="ECO:0000313" key="1">
    <source>
        <dbReference type="EMBL" id="KAH7283418.1"/>
    </source>
</evidence>
<protein>
    <submittedName>
        <fullName evidence="1">Uncharacterized protein</fullName>
    </submittedName>
</protein>
<evidence type="ECO:0000313" key="2">
    <source>
        <dbReference type="Proteomes" id="UP000825935"/>
    </source>
</evidence>
<name>A0A8T2QID0_CERRI</name>
<sequence>MRECALNQLAHFHVEFLFFLEWRIKRLQVQKARLFSIIVTFSTASQFVHNSCLLFVQNYLLQFNTFCHMSCRQRASDRQTSSVSAPASRIPSIYAYANSYYMAMA</sequence>
<dbReference type="EMBL" id="CM035439">
    <property type="protein sequence ID" value="KAH7283418.1"/>
    <property type="molecule type" value="Genomic_DNA"/>
</dbReference>
<gene>
    <name evidence="1" type="ORF">KP509_34G006600</name>
</gene>
<accession>A0A8T2QID0</accession>
<organism evidence="1 2">
    <name type="scientific">Ceratopteris richardii</name>
    <name type="common">Triangle waterfern</name>
    <dbReference type="NCBI Taxonomy" id="49495"/>
    <lineage>
        <taxon>Eukaryota</taxon>
        <taxon>Viridiplantae</taxon>
        <taxon>Streptophyta</taxon>
        <taxon>Embryophyta</taxon>
        <taxon>Tracheophyta</taxon>
        <taxon>Polypodiopsida</taxon>
        <taxon>Polypodiidae</taxon>
        <taxon>Polypodiales</taxon>
        <taxon>Pteridineae</taxon>
        <taxon>Pteridaceae</taxon>
        <taxon>Parkerioideae</taxon>
        <taxon>Ceratopteris</taxon>
    </lineage>
</organism>
<proteinExistence type="predicted"/>
<comment type="caution">
    <text evidence="1">The sequence shown here is derived from an EMBL/GenBank/DDBJ whole genome shotgun (WGS) entry which is preliminary data.</text>
</comment>
<keyword evidence="2" id="KW-1185">Reference proteome</keyword>
<dbReference type="Proteomes" id="UP000825935">
    <property type="component" value="Chromosome 34"/>
</dbReference>
<dbReference type="AlphaFoldDB" id="A0A8T2QID0"/>